<organism evidence="2 3">
    <name type="scientific">Cochliobolus sativus</name>
    <name type="common">Common root rot and spot blotch fungus</name>
    <name type="synonym">Bipolaris sorokiniana</name>
    <dbReference type="NCBI Taxonomy" id="45130"/>
    <lineage>
        <taxon>Eukaryota</taxon>
        <taxon>Fungi</taxon>
        <taxon>Dikarya</taxon>
        <taxon>Ascomycota</taxon>
        <taxon>Pezizomycotina</taxon>
        <taxon>Dothideomycetes</taxon>
        <taxon>Pleosporomycetidae</taxon>
        <taxon>Pleosporales</taxon>
        <taxon>Pleosporineae</taxon>
        <taxon>Pleosporaceae</taxon>
        <taxon>Bipolaris</taxon>
    </lineage>
</organism>
<dbReference type="Proteomes" id="UP000624244">
    <property type="component" value="Unassembled WGS sequence"/>
</dbReference>
<dbReference type="AlphaFoldDB" id="A0A8H5ZEB8"/>
<evidence type="ECO:0000256" key="1">
    <source>
        <dbReference type="SAM" id="MobiDB-lite"/>
    </source>
</evidence>
<reference evidence="2" key="1">
    <citation type="submission" date="2019-11" db="EMBL/GenBank/DDBJ databases">
        <title>Bipolaris sorokiniana Genome sequencing.</title>
        <authorList>
            <person name="Wang H."/>
        </authorList>
    </citation>
    <scope>NUCLEOTIDE SEQUENCE</scope>
</reference>
<protein>
    <submittedName>
        <fullName evidence="2">Uncharacterized protein</fullName>
    </submittedName>
</protein>
<accession>A0A8H5ZEB8</accession>
<feature type="compositionally biased region" description="Polar residues" evidence="1">
    <location>
        <begin position="87"/>
        <end position="99"/>
    </location>
</feature>
<comment type="caution">
    <text evidence="2">The sequence shown here is derived from an EMBL/GenBank/DDBJ whole genome shotgun (WGS) entry which is preliminary data.</text>
</comment>
<proteinExistence type="predicted"/>
<sequence>MQHIPNHDTDIAMNSRQTLFPLEMILGGFVDMIDQGKILAVEDSYDGEQEYLQGTLQAFEQLVDAIHAKMPSQPPQNAQQGLIGLVNGSNAKNLPSNSF</sequence>
<feature type="region of interest" description="Disordered" evidence="1">
    <location>
        <begin position="71"/>
        <end position="99"/>
    </location>
</feature>
<name>A0A8H5ZEB8_COCSA</name>
<evidence type="ECO:0000313" key="3">
    <source>
        <dbReference type="Proteomes" id="UP000624244"/>
    </source>
</evidence>
<dbReference type="EMBL" id="WNKQ01000014">
    <property type="protein sequence ID" value="KAF5847149.1"/>
    <property type="molecule type" value="Genomic_DNA"/>
</dbReference>
<gene>
    <name evidence="2" type="ORF">GGP41_003400</name>
</gene>
<evidence type="ECO:0000313" key="2">
    <source>
        <dbReference type="EMBL" id="KAF5847149.1"/>
    </source>
</evidence>